<protein>
    <submittedName>
        <fullName evidence="4">FG-GAP-like repeat-containing protein</fullName>
    </submittedName>
</protein>
<feature type="signal peptide" evidence="2">
    <location>
        <begin position="1"/>
        <end position="18"/>
    </location>
</feature>
<gene>
    <name evidence="4" type="ORF">ACFL6M_03330</name>
</gene>
<comment type="caution">
    <text evidence="4">The sequence shown here is derived from an EMBL/GenBank/DDBJ whole genome shotgun (WGS) entry which is preliminary data.</text>
</comment>
<dbReference type="Gene3D" id="2.60.40.4070">
    <property type="match status" value="1"/>
</dbReference>
<evidence type="ECO:0000259" key="3">
    <source>
        <dbReference type="Pfam" id="PF13860"/>
    </source>
</evidence>
<evidence type="ECO:0000256" key="2">
    <source>
        <dbReference type="SAM" id="SignalP"/>
    </source>
</evidence>
<evidence type="ECO:0000256" key="1">
    <source>
        <dbReference type="ARBA" id="ARBA00022729"/>
    </source>
</evidence>
<dbReference type="InterPro" id="IPR028994">
    <property type="entry name" value="Integrin_alpha_N"/>
</dbReference>
<keyword evidence="5" id="KW-1185">Reference proteome</keyword>
<dbReference type="Pfam" id="PF13517">
    <property type="entry name" value="FG-GAP_3"/>
    <property type="match status" value="2"/>
</dbReference>
<feature type="chain" id="PRO_5045887663" evidence="2">
    <location>
        <begin position="19"/>
        <end position="427"/>
    </location>
</feature>
<name>A0ABV6YJT9_UNCEI</name>
<dbReference type="InterPro" id="IPR025965">
    <property type="entry name" value="FlgD/Vpr_Ig-like"/>
</dbReference>
<dbReference type="PANTHER" id="PTHR46580">
    <property type="entry name" value="SENSOR KINASE-RELATED"/>
    <property type="match status" value="1"/>
</dbReference>
<dbReference type="Proteomes" id="UP001593833">
    <property type="component" value="Unassembled WGS sequence"/>
</dbReference>
<accession>A0ABV6YJT9</accession>
<reference evidence="4 5" key="1">
    <citation type="submission" date="2024-09" db="EMBL/GenBank/DDBJ databases">
        <authorList>
            <person name="D'Angelo T."/>
        </authorList>
    </citation>
    <scope>NUCLEOTIDE SEQUENCE [LARGE SCALE GENOMIC DNA]</scope>
    <source>
        <strain evidence="4">SAG AM-320-E07</strain>
    </source>
</reference>
<dbReference type="Gene3D" id="2.30.30.100">
    <property type="match status" value="4"/>
</dbReference>
<dbReference type="SUPFAM" id="SSF69318">
    <property type="entry name" value="Integrin alpha N-terminal domain"/>
    <property type="match status" value="1"/>
</dbReference>
<dbReference type="Pfam" id="PF13860">
    <property type="entry name" value="FlgD_ig"/>
    <property type="match status" value="1"/>
</dbReference>
<feature type="domain" description="FlgD/Vpr Ig-like" evidence="3">
    <location>
        <begin position="360"/>
        <end position="415"/>
    </location>
</feature>
<evidence type="ECO:0000313" key="5">
    <source>
        <dbReference type="Proteomes" id="UP001593833"/>
    </source>
</evidence>
<dbReference type="NCBIfam" id="TIGR04183">
    <property type="entry name" value="Por_Secre_tail"/>
    <property type="match status" value="1"/>
</dbReference>
<dbReference type="InterPro" id="IPR013517">
    <property type="entry name" value="FG-GAP"/>
</dbReference>
<evidence type="ECO:0000313" key="4">
    <source>
        <dbReference type="EMBL" id="MFC1572612.1"/>
    </source>
</evidence>
<dbReference type="InterPro" id="IPR026444">
    <property type="entry name" value="Secre_tail"/>
</dbReference>
<sequence length="427" mass="45277">MKAIVLVISFLLSATCCGAIDPLFEAAVNYNVAQYPSSLVSDDFDEDGHLDLAVACEDNSVSILIGAGDGSFAAPVDYYCYHCPISIVTEDFNGDEHADLAVANRHTDDVSIFLGVGDGTFLPPVNYEVGGHEQTSIASDDFNEDGHKDLAVVNKYYNQSQVTIFLGTGYGTFASTGYSLIGNGGRGIAAGDFDEDELQDLAVAIAAWDLYDVSVLLGIGDGTFAPAVNYDCIHSPQAVITEDLDEDGHLDLAVANYGMETNSGNMSVFLGDGDGTFASQVSYSAGNRPGALTKGDLDEDGYWDLAVANMQSTTISIFINRTGEQTSVDEGGDAPAVYRLLQNHPNPFSPATTLAFDIPAAGYVNITVYDLTGRVVKVLVDRDYPAGAFETAWNCRNDDGEAVGSGVYLARMTAGGNSAVTRMTLHR</sequence>
<keyword evidence="1 2" id="KW-0732">Signal</keyword>
<organism evidence="4 5">
    <name type="scientific">Eiseniibacteriota bacterium</name>
    <dbReference type="NCBI Taxonomy" id="2212470"/>
    <lineage>
        <taxon>Bacteria</taxon>
        <taxon>Candidatus Eiseniibacteriota</taxon>
    </lineage>
</organism>
<proteinExistence type="predicted"/>
<dbReference type="EMBL" id="JBHPKH010000024">
    <property type="protein sequence ID" value="MFC1572612.1"/>
    <property type="molecule type" value="Genomic_DNA"/>
</dbReference>